<accession>A0AAD2Q3L2</accession>
<evidence type="ECO:0000259" key="2">
    <source>
        <dbReference type="Pfam" id="PF12937"/>
    </source>
</evidence>
<proteinExistence type="predicted"/>
<reference evidence="3" key="1">
    <citation type="submission" date="2023-11" db="EMBL/GenBank/DDBJ databases">
        <authorList>
            <person name="De Vega J J."/>
            <person name="De Vega J J."/>
        </authorList>
    </citation>
    <scope>NUCLEOTIDE SEQUENCE</scope>
</reference>
<dbReference type="SUPFAM" id="SSF81383">
    <property type="entry name" value="F-box domain"/>
    <property type="match status" value="1"/>
</dbReference>
<evidence type="ECO:0000313" key="3">
    <source>
        <dbReference type="EMBL" id="CAK5272366.1"/>
    </source>
</evidence>
<gene>
    <name evidence="3" type="ORF">MYCIT1_LOCUS17997</name>
</gene>
<dbReference type="Pfam" id="PF12937">
    <property type="entry name" value="F-box-like"/>
    <property type="match status" value="1"/>
</dbReference>
<organism evidence="3 4">
    <name type="scientific">Mycena citricolor</name>
    <dbReference type="NCBI Taxonomy" id="2018698"/>
    <lineage>
        <taxon>Eukaryota</taxon>
        <taxon>Fungi</taxon>
        <taxon>Dikarya</taxon>
        <taxon>Basidiomycota</taxon>
        <taxon>Agaricomycotina</taxon>
        <taxon>Agaricomycetes</taxon>
        <taxon>Agaricomycetidae</taxon>
        <taxon>Agaricales</taxon>
        <taxon>Marasmiineae</taxon>
        <taxon>Mycenaceae</taxon>
        <taxon>Mycena</taxon>
    </lineage>
</organism>
<dbReference type="AlphaFoldDB" id="A0AAD2Q3L2"/>
<evidence type="ECO:0000256" key="1">
    <source>
        <dbReference type="SAM" id="MobiDB-lite"/>
    </source>
</evidence>
<dbReference type="Proteomes" id="UP001295794">
    <property type="component" value="Unassembled WGS sequence"/>
</dbReference>
<feature type="compositionally biased region" description="Acidic residues" evidence="1">
    <location>
        <begin position="406"/>
        <end position="432"/>
    </location>
</feature>
<feature type="domain" description="F-box" evidence="2">
    <location>
        <begin position="4"/>
        <end position="46"/>
    </location>
</feature>
<keyword evidence="4" id="KW-1185">Reference proteome</keyword>
<comment type="caution">
    <text evidence="3">The sequence shown here is derived from an EMBL/GenBank/DDBJ whole genome shotgun (WGS) entry which is preliminary data.</text>
</comment>
<feature type="region of interest" description="Disordered" evidence="1">
    <location>
        <begin position="404"/>
        <end position="436"/>
    </location>
</feature>
<dbReference type="EMBL" id="CAVNYO010000181">
    <property type="protein sequence ID" value="CAK5272366.1"/>
    <property type="molecule type" value="Genomic_DNA"/>
</dbReference>
<name>A0AAD2Q3L2_9AGAR</name>
<sequence length="509" mass="56464">MNFTDLPLDILPHILIHLVRPQHLANACLVNRSFYAFGIPFLYHRATIYSWHKAWKDKVAQLFKTLADCPGLARYMLRLEIRDFPKSIAFPHPLESLVLRGLGNCTNLRSFTWTRDGTLSSPILRVLASLPTLAELELNGRAGRRWDAELLDQVTGLRRLSLTMPTEDVVRRLPLCLRNSAASLTELTLICRMSPLVTDAVLVALAPHLVNLEQFAIMGCPRVTPAGVCAVLEASLLGLTSLALEGLAPKFPIATLANFIAGHPAVVARLKSVTLSVPSSTWLPSVSRMLDRAPLEAIHLYASLALTPRSKDVAAESNLEHTRAEFWAHLVAAHGHRLTRVSVHRMSIGVDTIREVCLRCERLRELFVVVGARDVARIGECLALTRCLEAIHLNFAVQSNARADGWEEEDEDDVDESDSDEERDVSANEDDLPDPHTWLPGAPGIMTAPEALSLVRRCPDTIKLFGCNARVWQVERDIKRAEDGSVVLERILGPYSGVDIPEQFLVVRT</sequence>
<dbReference type="SUPFAM" id="SSF52047">
    <property type="entry name" value="RNI-like"/>
    <property type="match status" value="1"/>
</dbReference>
<dbReference type="InterPro" id="IPR036047">
    <property type="entry name" value="F-box-like_dom_sf"/>
</dbReference>
<protein>
    <recommendedName>
        <fullName evidence="2">F-box domain-containing protein</fullName>
    </recommendedName>
</protein>
<evidence type="ECO:0000313" key="4">
    <source>
        <dbReference type="Proteomes" id="UP001295794"/>
    </source>
</evidence>
<dbReference type="InterPro" id="IPR032675">
    <property type="entry name" value="LRR_dom_sf"/>
</dbReference>
<dbReference type="Gene3D" id="3.80.10.10">
    <property type="entry name" value="Ribonuclease Inhibitor"/>
    <property type="match status" value="1"/>
</dbReference>
<dbReference type="InterPro" id="IPR001810">
    <property type="entry name" value="F-box_dom"/>
</dbReference>